<keyword evidence="3 7" id="KW-0812">Transmembrane</keyword>
<evidence type="ECO:0000256" key="7">
    <source>
        <dbReference type="SAM" id="Phobius"/>
    </source>
</evidence>
<evidence type="ECO:0000256" key="2">
    <source>
        <dbReference type="ARBA" id="ARBA00005982"/>
    </source>
</evidence>
<dbReference type="InterPro" id="IPR036259">
    <property type="entry name" value="MFS_trans_sf"/>
</dbReference>
<keyword evidence="4" id="KW-0653">Protein transport</keyword>
<name>A0A9P0A2V8_BEMTA</name>
<keyword evidence="6 7" id="KW-0472">Membrane</keyword>
<dbReference type="Proteomes" id="UP001152759">
    <property type="component" value="Chromosome 10"/>
</dbReference>
<organism evidence="8 9">
    <name type="scientific">Bemisia tabaci</name>
    <name type="common">Sweetpotato whitefly</name>
    <name type="synonym">Aleurodes tabaci</name>
    <dbReference type="NCBI Taxonomy" id="7038"/>
    <lineage>
        <taxon>Eukaryota</taxon>
        <taxon>Metazoa</taxon>
        <taxon>Ecdysozoa</taxon>
        <taxon>Arthropoda</taxon>
        <taxon>Hexapoda</taxon>
        <taxon>Insecta</taxon>
        <taxon>Pterygota</taxon>
        <taxon>Neoptera</taxon>
        <taxon>Paraneoptera</taxon>
        <taxon>Hemiptera</taxon>
        <taxon>Sternorrhyncha</taxon>
        <taxon>Aleyrodoidea</taxon>
        <taxon>Aleyrodidae</taxon>
        <taxon>Aleyrodinae</taxon>
        <taxon>Bemisia</taxon>
    </lineage>
</organism>
<evidence type="ECO:0000313" key="9">
    <source>
        <dbReference type="Proteomes" id="UP001152759"/>
    </source>
</evidence>
<reference evidence="8" key="1">
    <citation type="submission" date="2021-12" db="EMBL/GenBank/DDBJ databases">
        <authorList>
            <person name="King R."/>
        </authorList>
    </citation>
    <scope>NUCLEOTIDE SEQUENCE</scope>
</reference>
<evidence type="ECO:0000313" key="8">
    <source>
        <dbReference type="EMBL" id="CAH0383008.1"/>
    </source>
</evidence>
<feature type="transmembrane region" description="Helical" evidence="7">
    <location>
        <begin position="214"/>
        <end position="234"/>
    </location>
</feature>
<dbReference type="EMBL" id="OU963871">
    <property type="protein sequence ID" value="CAH0383008.1"/>
    <property type="molecule type" value="Genomic_DNA"/>
</dbReference>
<keyword evidence="5 7" id="KW-1133">Transmembrane helix</keyword>
<evidence type="ECO:0000256" key="5">
    <source>
        <dbReference type="ARBA" id="ARBA00022989"/>
    </source>
</evidence>
<dbReference type="Gene3D" id="1.20.1250.20">
    <property type="entry name" value="MFS general substrate transporter like domains"/>
    <property type="match status" value="1"/>
</dbReference>
<keyword evidence="4" id="KW-0813">Transport</keyword>
<protein>
    <submittedName>
        <fullName evidence="8">Uncharacterized protein</fullName>
    </submittedName>
</protein>
<sequence length="314" mass="35106">MAAISSHRLVALQWADIQVNGTRSLHEKLVLNLGLPCNDTHMPLNWTEENLLFEERGSSYILGVSGEIAEIKRVPGFDDVSKSLTNAPRLRMIHNLDGPLTLKNQYEDIFKLQLMASQLATPLSEITTGRYQIMFGSTKILSDLLIESGGVYTLVLQKVHSKIVGNLHTITPPAQLHILWMVPQIIVMAISEIFFSVTYLSFTFNEAPVRMKSIISSISFLAISLGNVIVVLISSAKLFNRQVYQFLFYAGLMVLNTVLLIFLSVRYKYRDQAEEAISPETQLPPDPENKTGFDTPYDQTGNLAANFLCPKALD</sequence>
<comment type="similarity">
    <text evidence="2">Belongs to the major facilitator superfamily. Proton-dependent oligopeptide transporter (POT/PTR) (TC 2.A.17) family.</text>
</comment>
<dbReference type="PANTHER" id="PTHR11654">
    <property type="entry name" value="OLIGOPEPTIDE TRANSPORTER-RELATED"/>
    <property type="match status" value="1"/>
</dbReference>
<evidence type="ECO:0000256" key="3">
    <source>
        <dbReference type="ARBA" id="ARBA00022692"/>
    </source>
</evidence>
<keyword evidence="4" id="KW-0571">Peptide transport</keyword>
<evidence type="ECO:0000256" key="4">
    <source>
        <dbReference type="ARBA" id="ARBA00022856"/>
    </source>
</evidence>
<dbReference type="SUPFAM" id="SSF103473">
    <property type="entry name" value="MFS general substrate transporter"/>
    <property type="match status" value="1"/>
</dbReference>
<feature type="transmembrane region" description="Helical" evidence="7">
    <location>
        <begin position="178"/>
        <end position="202"/>
    </location>
</feature>
<dbReference type="InterPro" id="IPR000109">
    <property type="entry name" value="POT_fam"/>
</dbReference>
<dbReference type="GO" id="GO:0016020">
    <property type="term" value="C:membrane"/>
    <property type="evidence" value="ECO:0007669"/>
    <property type="project" value="UniProtKB-SubCell"/>
</dbReference>
<proteinExistence type="inferred from homology"/>
<dbReference type="GO" id="GO:0022857">
    <property type="term" value="F:transmembrane transporter activity"/>
    <property type="evidence" value="ECO:0007669"/>
    <property type="project" value="InterPro"/>
</dbReference>
<accession>A0A9P0A2V8</accession>
<feature type="transmembrane region" description="Helical" evidence="7">
    <location>
        <begin position="246"/>
        <end position="265"/>
    </location>
</feature>
<evidence type="ECO:0000256" key="6">
    <source>
        <dbReference type="ARBA" id="ARBA00023136"/>
    </source>
</evidence>
<gene>
    <name evidence="8" type="ORF">BEMITA_LOCUS2495</name>
</gene>
<keyword evidence="9" id="KW-1185">Reference proteome</keyword>
<dbReference type="GO" id="GO:0015833">
    <property type="term" value="P:peptide transport"/>
    <property type="evidence" value="ECO:0007669"/>
    <property type="project" value="UniProtKB-KW"/>
</dbReference>
<dbReference type="AlphaFoldDB" id="A0A9P0A2V8"/>
<evidence type="ECO:0000256" key="1">
    <source>
        <dbReference type="ARBA" id="ARBA00004141"/>
    </source>
</evidence>
<comment type="subcellular location">
    <subcellularLocation>
        <location evidence="1">Membrane</location>
        <topology evidence="1">Multi-pass membrane protein</topology>
    </subcellularLocation>
</comment>
<dbReference type="Pfam" id="PF00854">
    <property type="entry name" value="PTR2"/>
    <property type="match status" value="1"/>
</dbReference>